<protein>
    <recommendedName>
        <fullName evidence="2">DUF7908 domain-containing protein</fullName>
    </recommendedName>
</protein>
<dbReference type="STRING" id="5514.A0A395SB14"/>
<evidence type="ECO:0000259" key="2">
    <source>
        <dbReference type="Pfam" id="PF25485"/>
    </source>
</evidence>
<dbReference type="AlphaFoldDB" id="A0A395SB14"/>
<dbReference type="EMBL" id="PXOF01000060">
    <property type="protein sequence ID" value="RGP69568.1"/>
    <property type="molecule type" value="Genomic_DNA"/>
</dbReference>
<reference evidence="3 4" key="1">
    <citation type="journal article" date="2018" name="PLoS Pathog.">
        <title>Evolution of structural diversity of trichothecenes, a family of toxins produced by plant pathogenic and entomopathogenic fungi.</title>
        <authorList>
            <person name="Proctor R.H."/>
            <person name="McCormick S.P."/>
            <person name="Kim H.S."/>
            <person name="Cardoza R.E."/>
            <person name="Stanley A.M."/>
            <person name="Lindo L."/>
            <person name="Kelly A."/>
            <person name="Brown D.W."/>
            <person name="Lee T."/>
            <person name="Vaughan M.M."/>
            <person name="Alexander N.J."/>
            <person name="Busman M."/>
            <person name="Gutierrez S."/>
        </authorList>
    </citation>
    <scope>NUCLEOTIDE SEQUENCE [LARGE SCALE GENOMIC DNA]</scope>
    <source>
        <strain evidence="3 4">NRRL 3299</strain>
    </source>
</reference>
<organism evidence="3 4">
    <name type="scientific">Fusarium sporotrichioides</name>
    <dbReference type="NCBI Taxonomy" id="5514"/>
    <lineage>
        <taxon>Eukaryota</taxon>
        <taxon>Fungi</taxon>
        <taxon>Dikarya</taxon>
        <taxon>Ascomycota</taxon>
        <taxon>Pezizomycotina</taxon>
        <taxon>Sordariomycetes</taxon>
        <taxon>Hypocreomycetidae</taxon>
        <taxon>Hypocreales</taxon>
        <taxon>Nectriaceae</taxon>
        <taxon>Fusarium</taxon>
    </lineage>
</organism>
<gene>
    <name evidence="3" type="ORF">FSPOR_4672</name>
</gene>
<dbReference type="Pfam" id="PF25485">
    <property type="entry name" value="DUF7908"/>
    <property type="match status" value="1"/>
</dbReference>
<feature type="compositionally biased region" description="Polar residues" evidence="1">
    <location>
        <begin position="70"/>
        <end position="94"/>
    </location>
</feature>
<feature type="region of interest" description="Disordered" evidence="1">
    <location>
        <begin position="70"/>
        <end position="101"/>
    </location>
</feature>
<dbReference type="Proteomes" id="UP000266152">
    <property type="component" value="Unassembled WGS sequence"/>
</dbReference>
<comment type="caution">
    <text evidence="3">The sequence shown here is derived from an EMBL/GenBank/DDBJ whole genome shotgun (WGS) entry which is preliminary data.</text>
</comment>
<accession>A0A395SB14</accession>
<keyword evidence="4" id="KW-1185">Reference proteome</keyword>
<evidence type="ECO:0000313" key="4">
    <source>
        <dbReference type="Proteomes" id="UP000266152"/>
    </source>
</evidence>
<sequence>MFDYNYKAFLCSILLKNLDFLAESPVLCYMLLALPRDYRSTRDQSFNAPESRTTALVDLSSAAAASTEAQIDTETPSTASITGSLTEPIDTSSAIPAPSGIVEPPGRAVIFLIQETTDNQKRDINERATGGFVGSDNPDICTFALTFNLAEDRLFSGGSPTFYGGEDFKSLGSQDDGALPQGAITRTFASSRRRLVFRSPDLPNGEAGFCQDASGQTYITFTSSPAGCIPVVLDVYDVSKWSACGD</sequence>
<evidence type="ECO:0000313" key="3">
    <source>
        <dbReference type="EMBL" id="RGP69568.1"/>
    </source>
</evidence>
<feature type="domain" description="DUF7908" evidence="2">
    <location>
        <begin position="110"/>
        <end position="239"/>
    </location>
</feature>
<evidence type="ECO:0000256" key="1">
    <source>
        <dbReference type="SAM" id="MobiDB-lite"/>
    </source>
</evidence>
<dbReference type="InterPro" id="IPR057230">
    <property type="entry name" value="DUF7908"/>
</dbReference>
<name>A0A395SB14_FUSSP</name>
<proteinExistence type="predicted"/>